<proteinExistence type="predicted"/>
<keyword evidence="3" id="KW-0472">Membrane</keyword>
<sequence length="293" mass="32545">MSPWVILALVILCSTIFKPVGVEKPVAIKPSRKPSEATLVSTTAVHKRLISLPPPEEKIVVATYQFADRTGQYKYSPNVATQSRAVTQGATSMLIKALEDSGWFIPIEREGLNRLLKERELINETRKIYKDKQGESLPPLPPLLYAGVLLEGGIISYETNLLTGGFGAKYFGLGGHVEHRRDQVTIYLRAVSVKNGKILKSVSTAKTIFSKEVQLGIFRFVSLRKLLEAETGLTTNEPPQMCVLEAIEKAVLSLIIEGMLDGIWALKNPEDIKSPVIQRYLEEKKAVELVQFD</sequence>
<evidence type="ECO:0000313" key="6">
    <source>
        <dbReference type="EMBL" id="GAG71918.1"/>
    </source>
</evidence>
<evidence type="ECO:0000256" key="2">
    <source>
        <dbReference type="ARBA" id="ARBA00022729"/>
    </source>
</evidence>
<dbReference type="PANTHER" id="PTHR41164:SF1">
    <property type="entry name" value="CURLI PRODUCTION ASSEMBLY_TRANSPORT COMPONENT CSGG"/>
    <property type="match status" value="1"/>
</dbReference>
<keyword evidence="4" id="KW-0564">Palmitate</keyword>
<gene>
    <name evidence="6" type="ORF">S01H4_05594</name>
</gene>
<comment type="caution">
    <text evidence="6">The sequence shown here is derived from an EMBL/GenBank/DDBJ whole genome shotgun (WGS) entry which is preliminary data.</text>
</comment>
<evidence type="ECO:0000256" key="5">
    <source>
        <dbReference type="ARBA" id="ARBA00023288"/>
    </source>
</evidence>
<dbReference type="Gene3D" id="3.40.50.10610">
    <property type="entry name" value="ABC-type transport auxiliary lipoprotein component"/>
    <property type="match status" value="2"/>
</dbReference>
<evidence type="ECO:0008006" key="7">
    <source>
        <dbReference type="Google" id="ProtNLM"/>
    </source>
</evidence>
<dbReference type="GO" id="GO:0030288">
    <property type="term" value="C:outer membrane-bounded periplasmic space"/>
    <property type="evidence" value="ECO:0007669"/>
    <property type="project" value="InterPro"/>
</dbReference>
<dbReference type="Pfam" id="PF03783">
    <property type="entry name" value="CsgG"/>
    <property type="match status" value="1"/>
</dbReference>
<protein>
    <recommendedName>
        <fullName evidence="7">Curli production assembly/transport component CsgG</fullName>
    </recommendedName>
</protein>
<reference evidence="6" key="1">
    <citation type="journal article" date="2014" name="Front. Microbiol.">
        <title>High frequency of phylogenetically diverse reductive dehalogenase-homologous genes in deep subseafloor sedimentary metagenomes.</title>
        <authorList>
            <person name="Kawai M."/>
            <person name="Futagami T."/>
            <person name="Toyoda A."/>
            <person name="Takaki Y."/>
            <person name="Nishi S."/>
            <person name="Hori S."/>
            <person name="Arai W."/>
            <person name="Tsubouchi T."/>
            <person name="Morono Y."/>
            <person name="Uchiyama I."/>
            <person name="Ito T."/>
            <person name="Fujiyama A."/>
            <person name="Inagaki F."/>
            <person name="Takami H."/>
        </authorList>
    </citation>
    <scope>NUCLEOTIDE SEQUENCE</scope>
    <source>
        <strain evidence="6">Expedition CK06-06</strain>
    </source>
</reference>
<organism evidence="6">
    <name type="scientific">marine sediment metagenome</name>
    <dbReference type="NCBI Taxonomy" id="412755"/>
    <lineage>
        <taxon>unclassified sequences</taxon>
        <taxon>metagenomes</taxon>
        <taxon>ecological metagenomes</taxon>
    </lineage>
</organism>
<evidence type="ECO:0000256" key="4">
    <source>
        <dbReference type="ARBA" id="ARBA00023139"/>
    </source>
</evidence>
<feature type="non-terminal residue" evidence="6">
    <location>
        <position position="293"/>
    </location>
</feature>
<dbReference type="InterPro" id="IPR005534">
    <property type="entry name" value="Curli_assmbl/transp-comp_CsgG"/>
</dbReference>
<evidence type="ECO:0000256" key="3">
    <source>
        <dbReference type="ARBA" id="ARBA00023136"/>
    </source>
</evidence>
<accession>X1AGU0</accession>
<evidence type="ECO:0000256" key="1">
    <source>
        <dbReference type="ARBA" id="ARBA00022475"/>
    </source>
</evidence>
<keyword evidence="5" id="KW-0449">Lipoprotein</keyword>
<name>X1AGU0_9ZZZZ</name>
<keyword evidence="1" id="KW-1003">Cell membrane</keyword>
<keyword evidence="2" id="KW-0732">Signal</keyword>
<dbReference type="PANTHER" id="PTHR41164">
    <property type="entry name" value="CURLI PRODUCTION ASSEMBLY/TRANSPORT COMPONENT CSGG"/>
    <property type="match status" value="1"/>
</dbReference>
<dbReference type="EMBL" id="BART01001640">
    <property type="protein sequence ID" value="GAG71918.1"/>
    <property type="molecule type" value="Genomic_DNA"/>
</dbReference>
<dbReference type="AlphaFoldDB" id="X1AGU0"/>